<reference evidence="3" key="2">
    <citation type="journal article" date="2017" name="Stand. Genomic Sci.">
        <title>Genome sequence of the sulfur-oxidizing Bathymodiolus thermophilus gill endosymbiont.</title>
        <authorList>
            <person name="Ponnudurai R."/>
            <person name="Sayavedra L."/>
            <person name="Kleiner M."/>
            <person name="Heiden S.E."/>
            <person name="Thurmer A."/>
            <person name="Felbeck H."/>
            <person name="Schluter R."/>
            <person name="Sievert S.M."/>
            <person name="Daniel R."/>
            <person name="Schweder T."/>
            <person name="Markert S."/>
        </authorList>
    </citation>
    <scope>NUCLEOTIDE SEQUENCE</scope>
    <source>
        <strain evidence="3">BAT/CrabSpa'14</strain>
    </source>
</reference>
<dbReference type="AlphaFoldDB" id="A0A1J5TY08"/>
<evidence type="ECO:0000313" key="5">
    <source>
        <dbReference type="Proteomes" id="UP000278334"/>
    </source>
</evidence>
<organism evidence="3 4">
    <name type="scientific">Bathymodiolus thermophilus thioautotrophic gill symbiont</name>
    <dbReference type="NCBI Taxonomy" id="2360"/>
    <lineage>
        <taxon>Bacteria</taxon>
        <taxon>Pseudomonadati</taxon>
        <taxon>Pseudomonadota</taxon>
        <taxon>Gammaproteobacteria</taxon>
        <taxon>sulfur-oxidizing symbionts</taxon>
    </lineage>
</organism>
<dbReference type="InterPro" id="IPR025955">
    <property type="entry name" value="TraC/Conjuga_ATPase"/>
</dbReference>
<feature type="domain" description="TraG P-loop" evidence="1">
    <location>
        <begin position="430"/>
        <end position="807"/>
    </location>
</feature>
<proteinExistence type="predicted"/>
<dbReference type="Proteomes" id="UP000182798">
    <property type="component" value="Unassembled WGS sequence"/>
</dbReference>
<dbReference type="Pfam" id="PF11130">
    <property type="entry name" value="TraC_F_IV"/>
    <property type="match status" value="1"/>
</dbReference>
<dbReference type="OrthoDB" id="9816422at2"/>
<dbReference type="Gene3D" id="3.40.50.300">
    <property type="entry name" value="P-loop containing nucleotide triphosphate hydrolases"/>
    <property type="match status" value="1"/>
</dbReference>
<evidence type="ECO:0000313" key="2">
    <source>
        <dbReference type="EMBL" id="AYQ57065.1"/>
    </source>
</evidence>
<dbReference type="InterPro" id="IPR043964">
    <property type="entry name" value="P-loop_TraG"/>
</dbReference>
<dbReference type="Pfam" id="PF19044">
    <property type="entry name" value="P-loop_TraG"/>
    <property type="match status" value="1"/>
</dbReference>
<gene>
    <name evidence="3" type="ORF">BGC33_13745</name>
    <name evidence="2" type="ORF">MS2017_1377</name>
</gene>
<dbReference type="Gene3D" id="1.10.8.730">
    <property type="match status" value="1"/>
</dbReference>
<accession>A0A1J5TY08</accession>
<evidence type="ECO:0000259" key="1">
    <source>
        <dbReference type="Pfam" id="PF19044"/>
    </source>
</evidence>
<dbReference type="SUPFAM" id="SSF52540">
    <property type="entry name" value="P-loop containing nucleoside triphosphate hydrolases"/>
    <property type="match status" value="1"/>
</dbReference>
<dbReference type="EMBL" id="CP024634">
    <property type="protein sequence ID" value="AYQ57065.1"/>
    <property type="molecule type" value="Genomic_DNA"/>
</dbReference>
<reference evidence="2 5" key="3">
    <citation type="submission" date="2017-11" db="EMBL/GenBank/DDBJ databases">
        <title>Genome sequence of the bacterial symbiont EPR9N from a vent mussel Bathymodiolus thermophilus.</title>
        <authorList>
            <person name="Won Y.-J."/>
        </authorList>
    </citation>
    <scope>NUCLEOTIDE SEQUENCE [LARGE SCALE GENOMIC DNA]</scope>
    <source>
        <strain evidence="2 5">EPR9N</strain>
    </source>
</reference>
<reference evidence="4" key="1">
    <citation type="submission" date="2016-09" db="EMBL/GenBank/DDBJ databases">
        <title>Genome Sequence of Bathymodiolus thermophilus sulfur-oxidizing gill endosymbiont.</title>
        <authorList>
            <person name="Ponnudurai R."/>
            <person name="Kleiner M."/>
            <person name="Sayavedra L."/>
            <person name="Thuermer A."/>
            <person name="Felbeck H."/>
            <person name="Schlueter R."/>
            <person name="Schweder T."/>
            <person name="Markert S."/>
        </authorList>
    </citation>
    <scope>NUCLEOTIDE SEQUENCE [LARGE SCALE GENOMIC DNA]</scope>
    <source>
        <strain evidence="4">BAT/CrabSpa'14</strain>
    </source>
</reference>
<dbReference type="PANTHER" id="PTHR38467">
    <property type="match status" value="1"/>
</dbReference>
<sequence length="815" mass="91497">MNKTHTTKDLERNKLSDYLPHLAFDEDKNEFINADNTFGYAFECSPFYFIGTKTIDTIASILRQDYGKGAVLQFILFADTNIDNYCSQVKRGDIRQTPLTKKMSKYHADFLNNPKAYGQKIKANKLKNFRLFIFLKTSESLKKLTVKAFEESLIGAGLAPRQIKAQELLSLLRQLLNNSQNNSKHYDENTSIAKQVIQSDTEIDFGHKDYITVGDEFVSVVSPKDFPESLNDQKLNANQVNELLGSYKGGINDLEQITSRFLWSCNILLDKVDGEIRQKSLLASAQRMGAKQSNNINDRISVLSHASKNIHSDYYLKFIPTLVLFADSEEDLSIATTKARRLWESQGFLMQHENHIKHILFLSALPFGLIAGKNNSNIGLMDRHFIAPAKAVANQLPIQADFFGFGYPIVPFVGRKGQVQGLDIFSKGSNNHNFLCCATSGSGKSFFVNWMLLHYFAAGVKIRINDIGGSYKKIASIVDGVYIDIADRSVNLNPFQSIKGLDDEDKNADVETIAMVLGEMCCSKSDITLSDEEIGLLTHAVKHVVAQGEFKNSIDLVQDYLVNLEKYSSNDSIPNTLHDRAKELSFNLCDFGSSGDYGDYFNGVSENSWQDNPFVVLELESLSAKPALMKVVSLQIINMMTQEMYQGDRSEKKMSIFDEVAFMFGSSQRLAKVVEDGYRRARKYNGSFGTIFQSILDTQLFGRVGEVMRNNAAFQFYLESRDYAKAIESKLISYDGIAKELLLSLKSNRPHYSEIFMDTPGGVGISRLMVSPYGHAVATTDADEVHEIEQYQEQGLEVDKALEKFAQARGLNVSE</sequence>
<dbReference type="KEGG" id="bthg:MS2017_1377"/>
<protein>
    <recommendedName>
        <fullName evidence="1">TraG P-loop domain-containing protein</fullName>
    </recommendedName>
</protein>
<dbReference type="InterPro" id="IPR053155">
    <property type="entry name" value="F-pilin_assembly_TraC"/>
</dbReference>
<dbReference type="RefSeq" id="WP_071563303.1">
    <property type="nucleotide sequence ID" value="NZ_CP024634.1"/>
</dbReference>
<dbReference type="InterPro" id="IPR027417">
    <property type="entry name" value="P-loop_NTPase"/>
</dbReference>
<evidence type="ECO:0000313" key="4">
    <source>
        <dbReference type="Proteomes" id="UP000182798"/>
    </source>
</evidence>
<name>A0A1J5TY08_9GAMM</name>
<dbReference type="Proteomes" id="UP000278334">
    <property type="component" value="Chromosome"/>
</dbReference>
<dbReference type="PANTHER" id="PTHR38467:SF1">
    <property type="entry name" value="CONJUGATIVE TRANSFER: ASSEMBLY"/>
    <property type="match status" value="1"/>
</dbReference>
<dbReference type="EMBL" id="MIQH01000113">
    <property type="protein sequence ID" value="OIR25634.1"/>
    <property type="molecule type" value="Genomic_DNA"/>
</dbReference>
<evidence type="ECO:0000313" key="3">
    <source>
        <dbReference type="EMBL" id="OIR25634.1"/>
    </source>
</evidence>